<dbReference type="EC" id="5.2.1.8" evidence="2"/>
<dbReference type="InterPro" id="IPR000297">
    <property type="entry name" value="PPIase_PpiC"/>
</dbReference>
<comment type="caution">
    <text evidence="9">The sequence shown here is derived from an EMBL/GenBank/DDBJ whole genome shotgun (WGS) entry which is preliminary data.</text>
</comment>
<dbReference type="InterPro" id="IPR046357">
    <property type="entry name" value="PPIase_dom_sf"/>
</dbReference>
<organism evidence="9 10">
    <name type="scientific">Ornithinibacillus xuwenensis</name>
    <dbReference type="NCBI Taxonomy" id="3144668"/>
    <lineage>
        <taxon>Bacteria</taxon>
        <taxon>Bacillati</taxon>
        <taxon>Bacillota</taxon>
        <taxon>Bacilli</taxon>
        <taxon>Bacillales</taxon>
        <taxon>Bacillaceae</taxon>
        <taxon>Ornithinibacillus</taxon>
    </lineage>
</organism>
<feature type="domain" description="PpiC" evidence="8">
    <location>
        <begin position="153"/>
        <end position="242"/>
    </location>
</feature>
<keyword evidence="5 6" id="KW-0413">Isomerase</keyword>
<evidence type="ECO:0000313" key="9">
    <source>
        <dbReference type="EMBL" id="MEN2767508.1"/>
    </source>
</evidence>
<keyword evidence="10" id="KW-1185">Reference proteome</keyword>
<protein>
    <recommendedName>
        <fullName evidence="2">peptidylprolyl isomerase</fullName>
        <ecNumber evidence="2">5.2.1.8</ecNumber>
    </recommendedName>
</protein>
<dbReference type="SUPFAM" id="SSF54534">
    <property type="entry name" value="FKBP-like"/>
    <property type="match status" value="1"/>
</dbReference>
<dbReference type="SUPFAM" id="SSF109998">
    <property type="entry name" value="Triger factor/SurA peptide-binding domain-like"/>
    <property type="match status" value="1"/>
</dbReference>
<dbReference type="Gene3D" id="3.10.50.40">
    <property type="match status" value="1"/>
</dbReference>
<dbReference type="Gene3D" id="1.10.4030.10">
    <property type="entry name" value="Porin chaperone SurA, peptide-binding domain"/>
    <property type="match status" value="1"/>
</dbReference>
<evidence type="ECO:0000256" key="6">
    <source>
        <dbReference type="PROSITE-ProRule" id="PRU00278"/>
    </source>
</evidence>
<dbReference type="InterPro" id="IPR027304">
    <property type="entry name" value="Trigger_fact/SurA_dom_sf"/>
</dbReference>
<dbReference type="PROSITE" id="PS50198">
    <property type="entry name" value="PPIC_PPIASE_2"/>
    <property type="match status" value="1"/>
</dbReference>
<dbReference type="PANTHER" id="PTHR47245">
    <property type="entry name" value="PEPTIDYLPROLYL ISOMERASE"/>
    <property type="match status" value="1"/>
</dbReference>
<name>A0ABU9XJ48_9BACI</name>
<dbReference type="Proteomes" id="UP001444625">
    <property type="component" value="Unassembled WGS sequence"/>
</dbReference>
<evidence type="ECO:0000313" key="10">
    <source>
        <dbReference type="Proteomes" id="UP001444625"/>
    </source>
</evidence>
<reference evidence="9 10" key="1">
    <citation type="submission" date="2024-05" db="EMBL/GenBank/DDBJ databases">
        <authorList>
            <person name="Haq I."/>
            <person name="Ullah Z."/>
            <person name="Ahmad R."/>
            <person name="Li M."/>
            <person name="Tong Y."/>
        </authorList>
    </citation>
    <scope>NUCLEOTIDE SEQUENCE [LARGE SCALE GENOMIC DNA]</scope>
    <source>
        <strain evidence="9 10">16A2E</strain>
    </source>
</reference>
<dbReference type="PANTHER" id="PTHR47245:SF1">
    <property type="entry name" value="FOLDASE PROTEIN PRSA"/>
    <property type="match status" value="1"/>
</dbReference>
<evidence type="ECO:0000259" key="8">
    <source>
        <dbReference type="PROSITE" id="PS50198"/>
    </source>
</evidence>
<dbReference type="InterPro" id="IPR050245">
    <property type="entry name" value="PrsA_foldase"/>
</dbReference>
<evidence type="ECO:0000256" key="3">
    <source>
        <dbReference type="ARBA" id="ARBA00022729"/>
    </source>
</evidence>
<feature type="transmembrane region" description="Helical" evidence="7">
    <location>
        <begin position="6"/>
        <end position="26"/>
    </location>
</feature>
<evidence type="ECO:0000256" key="4">
    <source>
        <dbReference type="ARBA" id="ARBA00023110"/>
    </source>
</evidence>
<dbReference type="Pfam" id="PF13616">
    <property type="entry name" value="Rotamase_3"/>
    <property type="match status" value="1"/>
</dbReference>
<evidence type="ECO:0000256" key="1">
    <source>
        <dbReference type="ARBA" id="ARBA00000971"/>
    </source>
</evidence>
<dbReference type="Pfam" id="PF13624">
    <property type="entry name" value="SurA_N_3"/>
    <property type="match status" value="1"/>
</dbReference>
<keyword evidence="7" id="KW-0812">Transmembrane</keyword>
<dbReference type="EMBL" id="JBDIML010000003">
    <property type="protein sequence ID" value="MEN2767508.1"/>
    <property type="molecule type" value="Genomic_DNA"/>
</dbReference>
<gene>
    <name evidence="9" type="ORF">ABC228_09940</name>
</gene>
<evidence type="ECO:0000256" key="5">
    <source>
        <dbReference type="ARBA" id="ARBA00023235"/>
    </source>
</evidence>
<comment type="catalytic activity">
    <reaction evidence="1">
        <text>[protein]-peptidylproline (omega=180) = [protein]-peptidylproline (omega=0)</text>
        <dbReference type="Rhea" id="RHEA:16237"/>
        <dbReference type="Rhea" id="RHEA-COMP:10747"/>
        <dbReference type="Rhea" id="RHEA-COMP:10748"/>
        <dbReference type="ChEBI" id="CHEBI:83833"/>
        <dbReference type="ChEBI" id="CHEBI:83834"/>
        <dbReference type="EC" id="5.2.1.8"/>
    </reaction>
</comment>
<proteinExistence type="predicted"/>
<dbReference type="GO" id="GO:0003755">
    <property type="term" value="F:peptidyl-prolyl cis-trans isomerase activity"/>
    <property type="evidence" value="ECO:0007669"/>
    <property type="project" value="UniProtKB-EC"/>
</dbReference>
<dbReference type="PROSITE" id="PS01096">
    <property type="entry name" value="PPIC_PPIASE_1"/>
    <property type="match status" value="1"/>
</dbReference>
<sequence length="288" mass="32807">MNKKYIYWIGGAVLLVVLIVAVFNIGDKESYVASINGKKISETELNELLVSQYGTDVLNSLITEKVIEEEIEKQDIEVTQEEIDAEKEEYYEYYGGEEAFLETLSYSGVSVEDFESDLELYIATNKLMEDDIAITEEEMETYFEENKDSFAQQEEVQASHILVEDLETANKIVEMLKAGEDFAELAKEYSTDSSAENGGELGYFGKGEMVEAFENAAFEMEVGNYSDPVETEHGYHVIKVTDHTEAKEAVYEDVKDEIADILFDQKADEIYTTWVNELMAEYEIESYL</sequence>
<keyword evidence="7" id="KW-0472">Membrane</keyword>
<keyword evidence="3" id="KW-0732">Signal</keyword>
<accession>A0ABU9XJ48</accession>
<evidence type="ECO:0000256" key="2">
    <source>
        <dbReference type="ARBA" id="ARBA00013194"/>
    </source>
</evidence>
<dbReference type="RefSeq" id="WP_345824983.1">
    <property type="nucleotide sequence ID" value="NZ_JBDIML010000003.1"/>
</dbReference>
<keyword evidence="4 6" id="KW-0697">Rotamase</keyword>
<dbReference type="InterPro" id="IPR023058">
    <property type="entry name" value="PPIase_PpiC_CS"/>
</dbReference>
<evidence type="ECO:0000256" key="7">
    <source>
        <dbReference type="SAM" id="Phobius"/>
    </source>
</evidence>
<keyword evidence="7" id="KW-1133">Transmembrane helix</keyword>